<dbReference type="Gene3D" id="2.102.10.10">
    <property type="entry name" value="Rieske [2Fe-2S] iron-sulphur domain"/>
    <property type="match status" value="1"/>
</dbReference>
<keyword evidence="8" id="KW-1185">Reference proteome</keyword>
<sequence>MPAAMFMAISLASVVIQGMCHLVSICLPRHTAFAAIIIAVFCIVTSDIFIRISRLSHTVQHMLNILPFKPVFNYLMVYLYGRGRCLTAVIVIYILYTLFIENDDQDRLKPIFEDVDRPYNRNVIDGQYPKGWYIVCASDEVPMGGVKPFSICGQEYLVFRGYSGVPSVLTAYCPHLGANIG</sequence>
<dbReference type="Proteomes" id="UP000759131">
    <property type="component" value="Unassembled WGS sequence"/>
</dbReference>
<dbReference type="PROSITE" id="PS51296">
    <property type="entry name" value="RIESKE"/>
    <property type="match status" value="1"/>
</dbReference>
<name>A0A7R9KCP9_9ACAR</name>
<dbReference type="EMBL" id="OC854870">
    <property type="protein sequence ID" value="CAD7620647.1"/>
    <property type="molecule type" value="Genomic_DNA"/>
</dbReference>
<keyword evidence="5" id="KW-0812">Transmembrane</keyword>
<feature type="transmembrane region" description="Helical" evidence="5">
    <location>
        <begin position="71"/>
        <end position="96"/>
    </location>
</feature>
<keyword evidence="1" id="KW-0001">2Fe-2S</keyword>
<keyword evidence="4" id="KW-0411">Iron-sulfur</keyword>
<feature type="domain" description="Rieske" evidence="6">
    <location>
        <begin position="132"/>
        <end position="181"/>
    </location>
</feature>
<dbReference type="EMBL" id="CAJPIZ010000295">
    <property type="protein sequence ID" value="CAG2101077.1"/>
    <property type="molecule type" value="Genomic_DNA"/>
</dbReference>
<keyword evidence="5" id="KW-0472">Membrane</keyword>
<accession>A0A7R9KCP9</accession>
<evidence type="ECO:0000256" key="1">
    <source>
        <dbReference type="ARBA" id="ARBA00022714"/>
    </source>
</evidence>
<dbReference type="InterPro" id="IPR036922">
    <property type="entry name" value="Rieske_2Fe-2S_sf"/>
</dbReference>
<reference evidence="7" key="1">
    <citation type="submission" date="2020-11" db="EMBL/GenBank/DDBJ databases">
        <authorList>
            <person name="Tran Van P."/>
        </authorList>
    </citation>
    <scope>NUCLEOTIDE SEQUENCE</scope>
</reference>
<proteinExistence type="predicted"/>
<keyword evidence="5" id="KW-1133">Transmembrane helix</keyword>
<feature type="transmembrane region" description="Helical" evidence="5">
    <location>
        <begin position="32"/>
        <end position="50"/>
    </location>
</feature>
<keyword evidence="2" id="KW-0479">Metal-binding</keyword>
<evidence type="ECO:0000256" key="4">
    <source>
        <dbReference type="ARBA" id="ARBA00023014"/>
    </source>
</evidence>
<dbReference type="SUPFAM" id="SSF50022">
    <property type="entry name" value="ISP domain"/>
    <property type="match status" value="1"/>
</dbReference>
<evidence type="ECO:0000256" key="3">
    <source>
        <dbReference type="ARBA" id="ARBA00023004"/>
    </source>
</evidence>
<evidence type="ECO:0000313" key="8">
    <source>
        <dbReference type="Proteomes" id="UP000759131"/>
    </source>
</evidence>
<evidence type="ECO:0000313" key="7">
    <source>
        <dbReference type="EMBL" id="CAD7620647.1"/>
    </source>
</evidence>
<keyword evidence="3" id="KW-0408">Iron</keyword>
<dbReference type="InterPro" id="IPR017941">
    <property type="entry name" value="Rieske_2Fe-2S"/>
</dbReference>
<dbReference type="GO" id="GO:0051537">
    <property type="term" value="F:2 iron, 2 sulfur cluster binding"/>
    <property type="evidence" value="ECO:0007669"/>
    <property type="project" value="UniProtKB-KW"/>
</dbReference>
<dbReference type="GO" id="GO:0046872">
    <property type="term" value="F:metal ion binding"/>
    <property type="evidence" value="ECO:0007669"/>
    <property type="project" value="UniProtKB-KW"/>
</dbReference>
<evidence type="ECO:0000256" key="5">
    <source>
        <dbReference type="SAM" id="Phobius"/>
    </source>
</evidence>
<gene>
    <name evidence="7" type="ORF">OSB1V03_LOCUS1128</name>
</gene>
<evidence type="ECO:0000259" key="6">
    <source>
        <dbReference type="PROSITE" id="PS51296"/>
    </source>
</evidence>
<evidence type="ECO:0000256" key="2">
    <source>
        <dbReference type="ARBA" id="ARBA00022723"/>
    </source>
</evidence>
<protein>
    <recommendedName>
        <fullName evidence="6">Rieske domain-containing protein</fullName>
    </recommendedName>
</protein>
<dbReference type="Pfam" id="PF00355">
    <property type="entry name" value="Rieske"/>
    <property type="match status" value="1"/>
</dbReference>
<organism evidence="7">
    <name type="scientific">Medioppia subpectinata</name>
    <dbReference type="NCBI Taxonomy" id="1979941"/>
    <lineage>
        <taxon>Eukaryota</taxon>
        <taxon>Metazoa</taxon>
        <taxon>Ecdysozoa</taxon>
        <taxon>Arthropoda</taxon>
        <taxon>Chelicerata</taxon>
        <taxon>Arachnida</taxon>
        <taxon>Acari</taxon>
        <taxon>Acariformes</taxon>
        <taxon>Sarcoptiformes</taxon>
        <taxon>Oribatida</taxon>
        <taxon>Brachypylina</taxon>
        <taxon>Oppioidea</taxon>
        <taxon>Oppiidae</taxon>
        <taxon>Medioppia</taxon>
    </lineage>
</organism>
<dbReference type="AlphaFoldDB" id="A0A7R9KCP9"/>
<feature type="non-terminal residue" evidence="7">
    <location>
        <position position="181"/>
    </location>
</feature>